<dbReference type="InterPro" id="IPR012675">
    <property type="entry name" value="Beta-grasp_dom_sf"/>
</dbReference>
<dbReference type="EMBL" id="BAAAYR010000004">
    <property type="protein sequence ID" value="GAA3570918.1"/>
    <property type="molecule type" value="Genomic_DNA"/>
</dbReference>
<reference evidence="8" key="1">
    <citation type="journal article" date="2019" name="Int. J. Syst. Evol. Microbiol.">
        <title>The Global Catalogue of Microorganisms (GCM) 10K type strain sequencing project: providing services to taxonomists for standard genome sequencing and annotation.</title>
        <authorList>
            <consortium name="The Broad Institute Genomics Platform"/>
            <consortium name="The Broad Institute Genome Sequencing Center for Infectious Disease"/>
            <person name="Wu L."/>
            <person name="Ma J."/>
        </authorList>
    </citation>
    <scope>NUCLEOTIDE SEQUENCE [LARGE SCALE GENOMIC DNA]</scope>
    <source>
        <strain evidence="8">JCM 16540</strain>
    </source>
</reference>
<evidence type="ECO:0000313" key="7">
    <source>
        <dbReference type="EMBL" id="GAA3570918.1"/>
    </source>
</evidence>
<evidence type="ECO:0000256" key="1">
    <source>
        <dbReference type="ARBA" id="ARBA00022714"/>
    </source>
</evidence>
<dbReference type="Gene3D" id="1.10.150.120">
    <property type="entry name" value="[2Fe-2S]-binding domain"/>
    <property type="match status" value="1"/>
</dbReference>
<proteinExistence type="predicted"/>
<dbReference type="InterPro" id="IPR051452">
    <property type="entry name" value="Diverse_Oxidoreductases"/>
</dbReference>
<keyword evidence="3" id="KW-0560">Oxidoreductase</keyword>
<keyword evidence="1" id="KW-0001">2Fe-2S</keyword>
<gene>
    <name evidence="7" type="ORF">GCM10022197_29210</name>
</gene>
<dbReference type="PROSITE" id="PS51085">
    <property type="entry name" value="2FE2S_FER_2"/>
    <property type="match status" value="1"/>
</dbReference>
<comment type="caution">
    <text evidence="7">The sequence shown here is derived from an EMBL/GenBank/DDBJ whole genome shotgun (WGS) entry which is preliminary data.</text>
</comment>
<dbReference type="Proteomes" id="UP001500767">
    <property type="component" value="Unassembled WGS sequence"/>
</dbReference>
<evidence type="ECO:0000313" key="8">
    <source>
        <dbReference type="Proteomes" id="UP001500767"/>
    </source>
</evidence>
<organism evidence="7 8">
    <name type="scientific">Microlunatus spumicola</name>
    <dbReference type="NCBI Taxonomy" id="81499"/>
    <lineage>
        <taxon>Bacteria</taxon>
        <taxon>Bacillati</taxon>
        <taxon>Actinomycetota</taxon>
        <taxon>Actinomycetes</taxon>
        <taxon>Propionibacteriales</taxon>
        <taxon>Propionibacteriaceae</taxon>
        <taxon>Microlunatus</taxon>
    </lineage>
</organism>
<dbReference type="Pfam" id="PF01799">
    <property type="entry name" value="Fer2_2"/>
    <property type="match status" value="1"/>
</dbReference>
<dbReference type="InterPro" id="IPR006058">
    <property type="entry name" value="2Fe2S_fd_BS"/>
</dbReference>
<dbReference type="SUPFAM" id="SSF54292">
    <property type="entry name" value="2Fe-2S ferredoxin-like"/>
    <property type="match status" value="1"/>
</dbReference>
<dbReference type="RefSeq" id="WP_204913357.1">
    <property type="nucleotide sequence ID" value="NZ_BAAAYR010000004.1"/>
</dbReference>
<evidence type="ECO:0000259" key="6">
    <source>
        <dbReference type="PROSITE" id="PS51085"/>
    </source>
</evidence>
<dbReference type="Gene3D" id="3.10.20.30">
    <property type="match status" value="1"/>
</dbReference>
<name>A0ABP6XQC3_9ACTN</name>
<dbReference type="PROSITE" id="PS00197">
    <property type="entry name" value="2FE2S_FER_1"/>
    <property type="match status" value="1"/>
</dbReference>
<dbReference type="PANTHER" id="PTHR44379:SF5">
    <property type="entry name" value="OXIDOREDUCTASE WITH IRON-SULFUR SUBUNIT"/>
    <property type="match status" value="1"/>
</dbReference>
<evidence type="ECO:0000256" key="4">
    <source>
        <dbReference type="ARBA" id="ARBA00023004"/>
    </source>
</evidence>
<keyword evidence="4" id="KW-0408">Iron</keyword>
<dbReference type="CDD" id="cd00207">
    <property type="entry name" value="fer2"/>
    <property type="match status" value="1"/>
</dbReference>
<dbReference type="SUPFAM" id="SSF47741">
    <property type="entry name" value="CO dehydrogenase ISP C-domain like"/>
    <property type="match status" value="1"/>
</dbReference>
<dbReference type="InterPro" id="IPR036884">
    <property type="entry name" value="2Fe-2S-bd_dom_sf"/>
</dbReference>
<dbReference type="InterPro" id="IPR002888">
    <property type="entry name" value="2Fe-2S-bd"/>
</dbReference>
<evidence type="ECO:0000256" key="5">
    <source>
        <dbReference type="ARBA" id="ARBA00023014"/>
    </source>
</evidence>
<sequence>MRIRLTVDGTAHDLDVEPRRLLVDVLRDDLGLTGTTVACGHGVCGSCTVLVDGVAQRSCLALAVQADGCSVRTVEGLALADGTLHPVQQAFHENHALQCGFCTPGFVMLLAGALEAEPDLDADEETLTSLLASNLCRCTGYVGIRAAAHQAAQVLRERAASPEG</sequence>
<dbReference type="InterPro" id="IPR001041">
    <property type="entry name" value="2Fe-2S_ferredoxin-type"/>
</dbReference>
<keyword evidence="8" id="KW-1185">Reference proteome</keyword>
<keyword evidence="5" id="KW-0411">Iron-sulfur</keyword>
<evidence type="ECO:0000256" key="3">
    <source>
        <dbReference type="ARBA" id="ARBA00023002"/>
    </source>
</evidence>
<dbReference type="InterPro" id="IPR036010">
    <property type="entry name" value="2Fe-2S_ferredoxin-like_sf"/>
</dbReference>
<accession>A0ABP6XQC3</accession>
<feature type="domain" description="2Fe-2S ferredoxin-type" evidence="6">
    <location>
        <begin position="1"/>
        <end position="77"/>
    </location>
</feature>
<dbReference type="PANTHER" id="PTHR44379">
    <property type="entry name" value="OXIDOREDUCTASE WITH IRON-SULFUR SUBUNIT"/>
    <property type="match status" value="1"/>
</dbReference>
<keyword evidence="2" id="KW-0479">Metal-binding</keyword>
<protein>
    <submittedName>
        <fullName evidence="7">(2Fe-2S)-binding protein</fullName>
    </submittedName>
</protein>
<evidence type="ECO:0000256" key="2">
    <source>
        <dbReference type="ARBA" id="ARBA00022723"/>
    </source>
</evidence>
<dbReference type="Pfam" id="PF00111">
    <property type="entry name" value="Fer2"/>
    <property type="match status" value="1"/>
</dbReference>